<name>H5XDF7_9PSEU</name>
<keyword evidence="2" id="KW-0812">Transmembrane</keyword>
<protein>
    <submittedName>
        <fullName evidence="3">Uncharacterized protein</fullName>
    </submittedName>
</protein>
<feature type="transmembrane region" description="Helical" evidence="2">
    <location>
        <begin position="30"/>
        <end position="52"/>
    </location>
</feature>
<feature type="compositionally biased region" description="Acidic residues" evidence="1">
    <location>
        <begin position="189"/>
        <end position="199"/>
    </location>
</feature>
<evidence type="ECO:0000256" key="2">
    <source>
        <dbReference type="SAM" id="Phobius"/>
    </source>
</evidence>
<keyword evidence="2" id="KW-1133">Transmembrane helix</keyword>
<feature type="compositionally biased region" description="Low complexity" evidence="1">
    <location>
        <begin position="159"/>
        <end position="183"/>
    </location>
</feature>
<gene>
    <name evidence="3" type="ORF">SaccyDRAFT_1340</name>
</gene>
<feature type="compositionally biased region" description="Acidic residues" evidence="1">
    <location>
        <begin position="119"/>
        <end position="158"/>
    </location>
</feature>
<dbReference type="EMBL" id="CM001440">
    <property type="protein sequence ID" value="EHR60249.1"/>
    <property type="molecule type" value="Genomic_DNA"/>
</dbReference>
<organism evidence="3 4">
    <name type="scientific">Saccharomonospora cyanea NA-134</name>
    <dbReference type="NCBI Taxonomy" id="882082"/>
    <lineage>
        <taxon>Bacteria</taxon>
        <taxon>Bacillati</taxon>
        <taxon>Actinomycetota</taxon>
        <taxon>Actinomycetes</taxon>
        <taxon>Pseudonocardiales</taxon>
        <taxon>Pseudonocardiaceae</taxon>
        <taxon>Saccharomonospora</taxon>
    </lineage>
</organism>
<reference evidence="3 4" key="1">
    <citation type="submission" date="2011-11" db="EMBL/GenBank/DDBJ databases">
        <title>The Noncontiguous Finished sequence of Saccharomonospora cyanea NA-134.</title>
        <authorList>
            <consortium name="US DOE Joint Genome Institute"/>
            <person name="Lucas S."/>
            <person name="Han J."/>
            <person name="Lapidus A."/>
            <person name="Cheng J.-F."/>
            <person name="Goodwin L."/>
            <person name="Pitluck S."/>
            <person name="Peters L."/>
            <person name="Ovchinnikova G."/>
            <person name="Lu M."/>
            <person name="Detter J.C."/>
            <person name="Han C."/>
            <person name="Tapia R."/>
            <person name="Land M."/>
            <person name="Hauser L."/>
            <person name="Kyrpides N."/>
            <person name="Ivanova N."/>
            <person name="Pagani I."/>
            <person name="Brambilla E.-M."/>
            <person name="Klenk H.-P."/>
            <person name="Woyke T."/>
        </authorList>
    </citation>
    <scope>NUCLEOTIDE SEQUENCE [LARGE SCALE GENOMIC DNA]</scope>
    <source>
        <strain evidence="3 4">NA-134</strain>
    </source>
</reference>
<feature type="region of interest" description="Disordered" evidence="1">
    <location>
        <begin position="97"/>
        <end position="209"/>
    </location>
</feature>
<feature type="region of interest" description="Disordered" evidence="1">
    <location>
        <begin position="1"/>
        <end position="24"/>
    </location>
</feature>
<dbReference type="AlphaFoldDB" id="H5XDF7"/>
<sequence length="209" mass="22270">MDNDVSVARLSDDDDWNDRTPPGPRSRMRMLAVMGAVVVGCVVAAVAVNLVPDDGVRRADDRGDRIVVIDPDNTELYPTTGDVAPTTDDDRVVVTDVTDLSQDGDTSAPQDGTTGEDGGSLDDPADDPGDSDEDDTPDDDRDEDENDRGDENDEDTDDTTSPGPSDTGTPGPTSSRPSTSTPPTTTPPGEDEEDEEDEGCSPWWWPGCW</sequence>
<dbReference type="STRING" id="882082.SaccyDRAFT_1340"/>
<accession>H5XDF7</accession>
<feature type="compositionally biased region" description="Polar residues" evidence="1">
    <location>
        <begin position="100"/>
        <end position="113"/>
    </location>
</feature>
<evidence type="ECO:0000313" key="3">
    <source>
        <dbReference type="EMBL" id="EHR60249.1"/>
    </source>
</evidence>
<evidence type="ECO:0000256" key="1">
    <source>
        <dbReference type="SAM" id="MobiDB-lite"/>
    </source>
</evidence>
<dbReference type="RefSeq" id="WP_005454713.1">
    <property type="nucleotide sequence ID" value="NZ_CM001440.1"/>
</dbReference>
<dbReference type="Proteomes" id="UP000002791">
    <property type="component" value="Chromosome"/>
</dbReference>
<dbReference type="HOGENOM" id="CLU_1377275_0_0_11"/>
<proteinExistence type="predicted"/>
<keyword evidence="4" id="KW-1185">Reference proteome</keyword>
<keyword evidence="2" id="KW-0472">Membrane</keyword>
<evidence type="ECO:0000313" key="4">
    <source>
        <dbReference type="Proteomes" id="UP000002791"/>
    </source>
</evidence>